<dbReference type="STRING" id="416016.SAMN05443547_0996"/>
<sequence>MRIYLLFTTLFFTLLSFAQNSSKNITLIFKKSNYHFEETSGFKRMNSLINYSEYNSYKETYLSPNNKEKNDTIQLNIESDKVFLIHNWKELNKSSRVILHANDVVEIDYEKGFPNFKIQNREVKSFDLNLEHQLNLSFPIDNFVFFQTNKRSRNSKEEKEYKVELANFIQSSKATLDELLNSDKISKETYDSQLNYITFYTLNTDTKTNFSDYINNLKNEELIWLKSYRYFLELYVKNEFKIKKYEKEIKDFELKTANNKTKTKDVSVQYEDNENSFLQVEKSDLFSTKAKEYLLYVYLNRIAKTDSQKLSTYITIFKKHSNDKKLIEGFENAFLVNIETLKQNTSEVVLYDENKKATTLSAIIEANKGRIIYIDFWASWCAPCRAAFPSSRKLHEEFKEKEIVFLYLSTDANFEAWKKTNQFEKLSKNSYLIINPKTSEYLKKLAVDFIPRYVLINSNGEISNPKAPSPDSEKIKLELNDLLQSK</sequence>
<dbReference type="InterPro" id="IPR050553">
    <property type="entry name" value="Thioredoxin_ResA/DsbE_sf"/>
</dbReference>
<evidence type="ECO:0000256" key="4">
    <source>
        <dbReference type="ARBA" id="ARBA00023284"/>
    </source>
</evidence>
<dbReference type="Pfam" id="PF13905">
    <property type="entry name" value="Thioredoxin_8"/>
    <property type="match status" value="1"/>
</dbReference>
<dbReference type="GO" id="GO:0030313">
    <property type="term" value="C:cell envelope"/>
    <property type="evidence" value="ECO:0007669"/>
    <property type="project" value="UniProtKB-SubCell"/>
</dbReference>
<keyword evidence="4" id="KW-0676">Redox-active center</keyword>
<comment type="subcellular location">
    <subcellularLocation>
        <location evidence="1">Cell envelope</location>
    </subcellularLocation>
</comment>
<organism evidence="7 8">
    <name type="scientific">Flavobacterium cucumis</name>
    <dbReference type="NCBI Taxonomy" id="416016"/>
    <lineage>
        <taxon>Bacteria</taxon>
        <taxon>Pseudomonadati</taxon>
        <taxon>Bacteroidota</taxon>
        <taxon>Flavobacteriia</taxon>
        <taxon>Flavobacteriales</taxon>
        <taxon>Flavobacteriaceae</taxon>
        <taxon>Flavobacterium</taxon>
    </lineage>
</organism>
<dbReference type="Gene3D" id="3.40.30.10">
    <property type="entry name" value="Glutaredoxin"/>
    <property type="match status" value="1"/>
</dbReference>
<name>A0A1M7ZUW2_9FLAO</name>
<evidence type="ECO:0000256" key="5">
    <source>
        <dbReference type="SAM" id="SignalP"/>
    </source>
</evidence>
<dbReference type="EMBL" id="FRYK01000001">
    <property type="protein sequence ID" value="SHO72658.1"/>
    <property type="molecule type" value="Genomic_DNA"/>
</dbReference>
<feature type="domain" description="Thioredoxin" evidence="6">
    <location>
        <begin position="327"/>
        <end position="485"/>
    </location>
</feature>
<dbReference type="GO" id="GO:0017004">
    <property type="term" value="P:cytochrome complex assembly"/>
    <property type="evidence" value="ECO:0007669"/>
    <property type="project" value="UniProtKB-KW"/>
</dbReference>
<dbReference type="PANTHER" id="PTHR42852">
    <property type="entry name" value="THIOL:DISULFIDE INTERCHANGE PROTEIN DSBE"/>
    <property type="match status" value="1"/>
</dbReference>
<accession>A0A1M7ZUW2</accession>
<feature type="signal peptide" evidence="5">
    <location>
        <begin position="1"/>
        <end position="18"/>
    </location>
</feature>
<keyword evidence="8" id="KW-1185">Reference proteome</keyword>
<dbReference type="SUPFAM" id="SSF52833">
    <property type="entry name" value="Thioredoxin-like"/>
    <property type="match status" value="1"/>
</dbReference>
<dbReference type="PANTHER" id="PTHR42852:SF6">
    <property type="entry name" value="THIOL:DISULFIDE INTERCHANGE PROTEIN DSBE"/>
    <property type="match status" value="1"/>
</dbReference>
<keyword evidence="2" id="KW-0201">Cytochrome c-type biogenesis</keyword>
<feature type="chain" id="PRO_5013360122" evidence="5">
    <location>
        <begin position="19"/>
        <end position="486"/>
    </location>
</feature>
<evidence type="ECO:0000313" key="8">
    <source>
        <dbReference type="Proteomes" id="UP000184611"/>
    </source>
</evidence>
<evidence type="ECO:0000256" key="1">
    <source>
        <dbReference type="ARBA" id="ARBA00004196"/>
    </source>
</evidence>
<dbReference type="AlphaFoldDB" id="A0A1M7ZUW2"/>
<dbReference type="InterPro" id="IPR013766">
    <property type="entry name" value="Thioredoxin_domain"/>
</dbReference>
<gene>
    <name evidence="7" type="ORF">SAMN05443547_0996</name>
</gene>
<dbReference type="Proteomes" id="UP000184611">
    <property type="component" value="Unassembled WGS sequence"/>
</dbReference>
<dbReference type="InterPro" id="IPR012336">
    <property type="entry name" value="Thioredoxin-like_fold"/>
</dbReference>
<keyword evidence="3" id="KW-1015">Disulfide bond</keyword>
<protein>
    <submittedName>
        <fullName evidence="7">Thioredoxin-like</fullName>
    </submittedName>
</protein>
<proteinExistence type="predicted"/>
<dbReference type="CDD" id="cd02966">
    <property type="entry name" value="TlpA_like_family"/>
    <property type="match status" value="1"/>
</dbReference>
<keyword evidence="5" id="KW-0732">Signal</keyword>
<evidence type="ECO:0000256" key="2">
    <source>
        <dbReference type="ARBA" id="ARBA00022748"/>
    </source>
</evidence>
<dbReference type="PROSITE" id="PS51352">
    <property type="entry name" value="THIOREDOXIN_2"/>
    <property type="match status" value="1"/>
</dbReference>
<evidence type="ECO:0000259" key="6">
    <source>
        <dbReference type="PROSITE" id="PS51352"/>
    </source>
</evidence>
<evidence type="ECO:0000313" key="7">
    <source>
        <dbReference type="EMBL" id="SHO72658.1"/>
    </source>
</evidence>
<evidence type="ECO:0000256" key="3">
    <source>
        <dbReference type="ARBA" id="ARBA00023157"/>
    </source>
</evidence>
<reference evidence="8" key="1">
    <citation type="submission" date="2016-12" db="EMBL/GenBank/DDBJ databases">
        <authorList>
            <person name="Varghese N."/>
            <person name="Submissions S."/>
        </authorList>
    </citation>
    <scope>NUCLEOTIDE SEQUENCE [LARGE SCALE GENOMIC DNA]</scope>
    <source>
        <strain evidence="8">DSM 18830</strain>
    </source>
</reference>
<dbReference type="InterPro" id="IPR036249">
    <property type="entry name" value="Thioredoxin-like_sf"/>
</dbReference>